<protein>
    <submittedName>
        <fullName evidence="1">Uncharacterized protein</fullName>
    </submittedName>
</protein>
<keyword evidence="2" id="KW-1185">Reference proteome</keyword>
<dbReference type="EMBL" id="AP023368">
    <property type="protein sequence ID" value="BCJ99598.1"/>
    <property type="molecule type" value="Genomic_DNA"/>
</dbReference>
<dbReference type="Proteomes" id="UP000515703">
    <property type="component" value="Chromosome"/>
</dbReference>
<evidence type="ECO:0000313" key="1">
    <source>
        <dbReference type="EMBL" id="BCJ99598.1"/>
    </source>
</evidence>
<reference evidence="1 2" key="2">
    <citation type="submission" date="2020-08" db="EMBL/GenBank/DDBJ databases">
        <authorList>
            <person name="Ueki A."/>
            <person name="Tonouchi A."/>
        </authorList>
    </citation>
    <scope>NUCLEOTIDE SEQUENCE [LARGE SCALE GENOMIC DNA]</scope>
    <source>
        <strain evidence="1 2">CTTW</strain>
    </source>
</reference>
<dbReference type="KEGG" id="acht:bsdcttw_26390"/>
<dbReference type="AlphaFoldDB" id="A0A7I8DMF6"/>
<dbReference type="RefSeq" id="WP_197979801.1">
    <property type="nucleotide sequence ID" value="NZ_AP023368.1"/>
</dbReference>
<organism evidence="1 2">
    <name type="scientific">Anaerocolumna chitinilytica</name>
    <dbReference type="NCBI Taxonomy" id="1727145"/>
    <lineage>
        <taxon>Bacteria</taxon>
        <taxon>Bacillati</taxon>
        <taxon>Bacillota</taxon>
        <taxon>Clostridia</taxon>
        <taxon>Lachnospirales</taxon>
        <taxon>Lachnospiraceae</taxon>
        <taxon>Anaerocolumna</taxon>
    </lineage>
</organism>
<dbReference type="InterPro" id="IPR049253">
    <property type="entry name" value="DUF6886"/>
</dbReference>
<dbReference type="Pfam" id="PF21820">
    <property type="entry name" value="DUF6886"/>
    <property type="match status" value="1"/>
</dbReference>
<accession>A0A7I8DMF6</accession>
<evidence type="ECO:0000313" key="2">
    <source>
        <dbReference type="Proteomes" id="UP000515703"/>
    </source>
</evidence>
<name>A0A7I8DMF6_9FIRM</name>
<reference evidence="1 2" key="1">
    <citation type="submission" date="2020-08" db="EMBL/GenBank/DDBJ databases">
        <title>Draft genome sequencing of an Anaerocolumna strain isolated from anoxic soil subjected to BSD treatment.</title>
        <authorList>
            <person name="Uek A."/>
            <person name="Tonouchi A."/>
        </authorList>
    </citation>
    <scope>NUCLEOTIDE SEQUENCE [LARGE SCALE GENOMIC DNA]</scope>
    <source>
        <strain evidence="1 2">CTTW</strain>
    </source>
</reference>
<proteinExistence type="predicted"/>
<sequence length="196" mass="22989">MRLFHVSEESNIAIFNPRIPERAELDKNVGLVWAIDEKHLPNFLTPRDCPRVTYHVGENTSSQDKEIYFTSPDIQHVVIIESTWFKTMKNTCLFLYEFNPEGFELQDNVAGYYVSKVAQIPIAKYIINDLFAALFERNVELRVIKNLWSISDRMKETTLSWSLCRMRNAQPLPNVCSFKQTTEKMILYEEEKDDEV</sequence>
<gene>
    <name evidence="1" type="ORF">bsdcttw_26390</name>
</gene>